<dbReference type="Gene3D" id="1.10.1740.10">
    <property type="match status" value="1"/>
</dbReference>
<feature type="domain" description="RNA polymerase sigma factor 70 region 4 type 2" evidence="6">
    <location>
        <begin position="134"/>
        <end position="186"/>
    </location>
</feature>
<dbReference type="PANTHER" id="PTHR43133">
    <property type="entry name" value="RNA POLYMERASE ECF-TYPE SIGMA FACTO"/>
    <property type="match status" value="1"/>
</dbReference>
<dbReference type="PANTHER" id="PTHR43133:SF51">
    <property type="entry name" value="RNA POLYMERASE SIGMA FACTOR"/>
    <property type="match status" value="1"/>
</dbReference>
<dbReference type="Pfam" id="PF04542">
    <property type="entry name" value="Sigma70_r2"/>
    <property type="match status" value="1"/>
</dbReference>
<dbReference type="GO" id="GO:0003677">
    <property type="term" value="F:DNA binding"/>
    <property type="evidence" value="ECO:0007669"/>
    <property type="project" value="InterPro"/>
</dbReference>
<dbReference type="InterPro" id="IPR039425">
    <property type="entry name" value="RNA_pol_sigma-70-like"/>
</dbReference>
<evidence type="ECO:0000313" key="8">
    <source>
        <dbReference type="Proteomes" id="UP000245790"/>
    </source>
</evidence>
<evidence type="ECO:0000259" key="6">
    <source>
        <dbReference type="Pfam" id="PF08281"/>
    </source>
</evidence>
<keyword evidence="4" id="KW-0804">Transcription</keyword>
<evidence type="ECO:0000259" key="5">
    <source>
        <dbReference type="Pfam" id="PF04542"/>
    </source>
</evidence>
<feature type="domain" description="RNA polymerase sigma-70 region 2" evidence="5">
    <location>
        <begin position="24"/>
        <end position="90"/>
    </location>
</feature>
<sequence>MSKVEDKELVMNVLSARPGAFAQLVHQHQKLVWHLIYRMVQHPEDTRELSQEVFMLVHQKLHQFRYESALSSWIGRIAFNIASRYLKKASKWQFQNTSNNRESGEQSNDTADPITSLCDQADLSRDLAELQMYQKVEQLMQQLPPVSRTVVSLYHLDELSVPEIAQITDIPAGTIKSHLFRARRELRHKLNKELIGNNDNQD</sequence>
<dbReference type="Pfam" id="PF08281">
    <property type="entry name" value="Sigma70_r4_2"/>
    <property type="match status" value="1"/>
</dbReference>
<dbReference type="NCBIfam" id="TIGR02937">
    <property type="entry name" value="sigma70-ECF"/>
    <property type="match status" value="1"/>
</dbReference>
<dbReference type="EMBL" id="QGGU01000001">
    <property type="protein sequence ID" value="PWK54416.1"/>
    <property type="molecule type" value="Genomic_DNA"/>
</dbReference>
<keyword evidence="3" id="KW-0731">Sigma factor</keyword>
<dbReference type="SUPFAM" id="SSF88946">
    <property type="entry name" value="Sigma2 domain of RNA polymerase sigma factors"/>
    <property type="match status" value="1"/>
</dbReference>
<comment type="similarity">
    <text evidence="1">Belongs to the sigma-70 factor family. ECF subfamily.</text>
</comment>
<reference evidence="7 8" key="1">
    <citation type="submission" date="2018-05" db="EMBL/GenBank/DDBJ databases">
        <title>Genomic Encyclopedia of Type Strains, Phase IV (KMG-IV): sequencing the most valuable type-strain genomes for metagenomic binning, comparative biology and taxonomic classification.</title>
        <authorList>
            <person name="Goeker M."/>
        </authorList>
    </citation>
    <scope>NUCLEOTIDE SEQUENCE [LARGE SCALE GENOMIC DNA]</scope>
    <source>
        <strain evidence="7 8">DSM 25350</strain>
    </source>
</reference>
<evidence type="ECO:0000256" key="3">
    <source>
        <dbReference type="ARBA" id="ARBA00023082"/>
    </source>
</evidence>
<dbReference type="GO" id="GO:0016987">
    <property type="term" value="F:sigma factor activity"/>
    <property type="evidence" value="ECO:0007669"/>
    <property type="project" value="UniProtKB-KW"/>
</dbReference>
<name>A0A316G3C4_9GAMM</name>
<organism evidence="7 8">
    <name type="scientific">Pleionea mediterranea</name>
    <dbReference type="NCBI Taxonomy" id="523701"/>
    <lineage>
        <taxon>Bacteria</taxon>
        <taxon>Pseudomonadati</taxon>
        <taxon>Pseudomonadota</taxon>
        <taxon>Gammaproteobacteria</taxon>
        <taxon>Oceanospirillales</taxon>
        <taxon>Pleioneaceae</taxon>
        <taxon>Pleionea</taxon>
    </lineage>
</organism>
<dbReference type="GO" id="GO:0006352">
    <property type="term" value="P:DNA-templated transcription initiation"/>
    <property type="evidence" value="ECO:0007669"/>
    <property type="project" value="InterPro"/>
</dbReference>
<dbReference type="SUPFAM" id="SSF88659">
    <property type="entry name" value="Sigma3 and sigma4 domains of RNA polymerase sigma factors"/>
    <property type="match status" value="1"/>
</dbReference>
<keyword evidence="2" id="KW-0805">Transcription regulation</keyword>
<comment type="caution">
    <text evidence="7">The sequence shown here is derived from an EMBL/GenBank/DDBJ whole genome shotgun (WGS) entry which is preliminary data.</text>
</comment>
<evidence type="ECO:0000256" key="2">
    <source>
        <dbReference type="ARBA" id="ARBA00023015"/>
    </source>
</evidence>
<evidence type="ECO:0000256" key="4">
    <source>
        <dbReference type="ARBA" id="ARBA00023163"/>
    </source>
</evidence>
<dbReference type="AlphaFoldDB" id="A0A316G3C4"/>
<dbReference type="Gene3D" id="1.10.10.10">
    <property type="entry name" value="Winged helix-like DNA-binding domain superfamily/Winged helix DNA-binding domain"/>
    <property type="match status" value="1"/>
</dbReference>
<protein>
    <submittedName>
        <fullName evidence="7">RNA polymerase sigma-70 factor (ECF subfamily)</fullName>
    </submittedName>
</protein>
<dbReference type="Proteomes" id="UP000245790">
    <property type="component" value="Unassembled WGS sequence"/>
</dbReference>
<proteinExistence type="inferred from homology"/>
<dbReference type="InterPro" id="IPR013325">
    <property type="entry name" value="RNA_pol_sigma_r2"/>
</dbReference>
<accession>A0A316G3C4</accession>
<keyword evidence="8" id="KW-1185">Reference proteome</keyword>
<evidence type="ECO:0000256" key="1">
    <source>
        <dbReference type="ARBA" id="ARBA00010641"/>
    </source>
</evidence>
<dbReference type="InterPro" id="IPR014284">
    <property type="entry name" value="RNA_pol_sigma-70_dom"/>
</dbReference>
<gene>
    <name evidence="7" type="ORF">C8D97_101264</name>
</gene>
<evidence type="ECO:0000313" key="7">
    <source>
        <dbReference type="EMBL" id="PWK54416.1"/>
    </source>
</evidence>
<dbReference type="InterPro" id="IPR036388">
    <property type="entry name" value="WH-like_DNA-bd_sf"/>
</dbReference>
<dbReference type="InterPro" id="IPR013324">
    <property type="entry name" value="RNA_pol_sigma_r3/r4-like"/>
</dbReference>
<dbReference type="InterPro" id="IPR007627">
    <property type="entry name" value="RNA_pol_sigma70_r2"/>
</dbReference>
<dbReference type="InterPro" id="IPR013249">
    <property type="entry name" value="RNA_pol_sigma70_r4_t2"/>
</dbReference>
<dbReference type="CDD" id="cd06171">
    <property type="entry name" value="Sigma70_r4"/>
    <property type="match status" value="1"/>
</dbReference>